<name>A0A5J4VPC3_9EUKA</name>
<proteinExistence type="predicted"/>
<evidence type="ECO:0000313" key="2">
    <source>
        <dbReference type="EMBL" id="KAA6384488.1"/>
    </source>
</evidence>
<dbReference type="AlphaFoldDB" id="A0A5J4VPC3"/>
<gene>
    <name evidence="2" type="ORF">EZS28_019984</name>
</gene>
<evidence type="ECO:0000313" key="3">
    <source>
        <dbReference type="Proteomes" id="UP000324800"/>
    </source>
</evidence>
<evidence type="ECO:0000256" key="1">
    <source>
        <dbReference type="SAM" id="MobiDB-lite"/>
    </source>
</evidence>
<feature type="region of interest" description="Disordered" evidence="1">
    <location>
        <begin position="48"/>
        <end position="67"/>
    </location>
</feature>
<comment type="caution">
    <text evidence="2">The sequence shown here is derived from an EMBL/GenBank/DDBJ whole genome shotgun (WGS) entry which is preliminary data.</text>
</comment>
<dbReference type="EMBL" id="SNRW01005733">
    <property type="protein sequence ID" value="KAA6384488.1"/>
    <property type="molecule type" value="Genomic_DNA"/>
</dbReference>
<reference evidence="2 3" key="1">
    <citation type="submission" date="2019-03" db="EMBL/GenBank/DDBJ databases">
        <title>Single cell metagenomics reveals metabolic interactions within the superorganism composed of flagellate Streblomastix strix and complex community of Bacteroidetes bacteria on its surface.</title>
        <authorList>
            <person name="Treitli S.C."/>
            <person name="Kolisko M."/>
            <person name="Husnik F."/>
            <person name="Keeling P."/>
            <person name="Hampl V."/>
        </authorList>
    </citation>
    <scope>NUCLEOTIDE SEQUENCE [LARGE SCALE GENOMIC DNA]</scope>
    <source>
        <strain evidence="2">ST1C</strain>
    </source>
</reference>
<sequence>MKDCQTLQDNLISPNYAHIKQRYPKPIDEVSQFVPIGERTLQWQVKNSDDIIDGSGDGTSDGSNEEFVPPAPNAITKLDLSSQLEQQSLLASCSSDPQLIVYGDRITLTATYATTDLFPSDNQLNGYQFKSYSPEARPKAGDQVIALVGTDVPKIQIIICYIDQFGPYIISSRQLPSYTALILNTIYYKQQESSKIINYDLNNCGKIDIMDI</sequence>
<protein>
    <submittedName>
        <fullName evidence="2">Uncharacterized protein</fullName>
    </submittedName>
</protein>
<accession>A0A5J4VPC3</accession>
<dbReference type="Proteomes" id="UP000324800">
    <property type="component" value="Unassembled WGS sequence"/>
</dbReference>
<organism evidence="2 3">
    <name type="scientific">Streblomastix strix</name>
    <dbReference type="NCBI Taxonomy" id="222440"/>
    <lineage>
        <taxon>Eukaryota</taxon>
        <taxon>Metamonada</taxon>
        <taxon>Preaxostyla</taxon>
        <taxon>Oxymonadida</taxon>
        <taxon>Streblomastigidae</taxon>
        <taxon>Streblomastix</taxon>
    </lineage>
</organism>